<evidence type="ECO:0000313" key="2">
    <source>
        <dbReference type="Proteomes" id="UP000285310"/>
    </source>
</evidence>
<dbReference type="AlphaFoldDB" id="A0A423PYI7"/>
<dbReference type="EMBL" id="AYKG01000011">
    <property type="protein sequence ID" value="ROO30675.1"/>
    <property type="molecule type" value="Genomic_DNA"/>
</dbReference>
<proteinExistence type="predicted"/>
<protein>
    <submittedName>
        <fullName evidence="1">Uncharacterized protein</fullName>
    </submittedName>
</protein>
<gene>
    <name evidence="1" type="ORF">SAJA_04835</name>
</gene>
<name>A0A423PYI7_9GAMM</name>
<dbReference type="InParanoid" id="A0A423PYI7"/>
<dbReference type="Proteomes" id="UP000285310">
    <property type="component" value="Unassembled WGS sequence"/>
</dbReference>
<keyword evidence="2" id="KW-1185">Reference proteome</keyword>
<comment type="caution">
    <text evidence="1">The sequence shown here is derived from an EMBL/GenBank/DDBJ whole genome shotgun (WGS) entry which is preliminary data.</text>
</comment>
<sequence>MADDEYPRTVAQAEQDEAILRFGLFVVEELAGVFVLGPVAVSYESAPIAVLRQDEA</sequence>
<evidence type="ECO:0000313" key="1">
    <source>
        <dbReference type="EMBL" id="ROO30675.1"/>
    </source>
</evidence>
<accession>A0A423PYI7</accession>
<reference evidence="1 2" key="1">
    <citation type="submission" date="2013-10" db="EMBL/GenBank/DDBJ databases">
        <title>Salinisphaera japonica YTM-1 Genome Sequencing.</title>
        <authorList>
            <person name="Lai Q."/>
            <person name="Li C."/>
            <person name="Shao Z."/>
        </authorList>
    </citation>
    <scope>NUCLEOTIDE SEQUENCE [LARGE SCALE GENOMIC DNA]</scope>
    <source>
        <strain evidence="1 2">YTM-1</strain>
    </source>
</reference>
<organism evidence="1 2">
    <name type="scientific">Salinisphaera japonica YTM-1</name>
    <dbReference type="NCBI Taxonomy" id="1209778"/>
    <lineage>
        <taxon>Bacteria</taxon>
        <taxon>Pseudomonadati</taxon>
        <taxon>Pseudomonadota</taxon>
        <taxon>Gammaproteobacteria</taxon>
        <taxon>Salinisphaerales</taxon>
        <taxon>Salinisphaeraceae</taxon>
        <taxon>Salinisphaera</taxon>
    </lineage>
</organism>